<gene>
    <name evidence="2" type="ORF">KUF71_011433</name>
</gene>
<dbReference type="Gene3D" id="1.25.40.10">
    <property type="entry name" value="Tetratricopeptide repeat domain"/>
    <property type="match status" value="1"/>
</dbReference>
<proteinExistence type="predicted"/>
<dbReference type="InterPro" id="IPR011990">
    <property type="entry name" value="TPR-like_helical_dom_sf"/>
</dbReference>
<evidence type="ECO:0000256" key="1">
    <source>
        <dbReference type="SAM" id="MobiDB-lite"/>
    </source>
</evidence>
<reference evidence="2" key="2">
    <citation type="journal article" date="2023" name="BMC Genomics">
        <title>Pest status, molecular evolution, and epigenetic factors derived from the genome assembly of Frankliniella fusca, a thysanopteran phytovirus vector.</title>
        <authorList>
            <person name="Catto M.A."/>
            <person name="Labadie P.E."/>
            <person name="Jacobson A.L."/>
            <person name="Kennedy G.G."/>
            <person name="Srinivasan R."/>
            <person name="Hunt B.G."/>
        </authorList>
    </citation>
    <scope>NUCLEOTIDE SEQUENCE</scope>
    <source>
        <strain evidence="2">PL_HMW_Pooled</strain>
    </source>
</reference>
<reference evidence="2" key="1">
    <citation type="submission" date="2021-07" db="EMBL/GenBank/DDBJ databases">
        <authorList>
            <person name="Catto M.A."/>
            <person name="Jacobson A."/>
            <person name="Kennedy G."/>
            <person name="Labadie P."/>
            <person name="Hunt B.G."/>
            <person name="Srinivasan R."/>
        </authorList>
    </citation>
    <scope>NUCLEOTIDE SEQUENCE</scope>
    <source>
        <strain evidence="2">PL_HMW_Pooled</strain>
        <tissue evidence="2">Head</tissue>
    </source>
</reference>
<accession>A0AAE1LUD7</accession>
<comment type="caution">
    <text evidence="2">The sequence shown here is derived from an EMBL/GenBank/DDBJ whole genome shotgun (WGS) entry which is preliminary data.</text>
</comment>
<dbReference type="EMBL" id="JAHWGI010001434">
    <property type="protein sequence ID" value="KAK3932105.1"/>
    <property type="molecule type" value="Genomic_DNA"/>
</dbReference>
<keyword evidence="2" id="KW-0687">Ribonucleoprotein</keyword>
<evidence type="ECO:0000313" key="3">
    <source>
        <dbReference type="Proteomes" id="UP001219518"/>
    </source>
</evidence>
<dbReference type="GO" id="GO:0005840">
    <property type="term" value="C:ribosome"/>
    <property type="evidence" value="ECO:0007669"/>
    <property type="project" value="UniProtKB-KW"/>
</dbReference>
<organism evidence="2 3">
    <name type="scientific">Frankliniella fusca</name>
    <dbReference type="NCBI Taxonomy" id="407009"/>
    <lineage>
        <taxon>Eukaryota</taxon>
        <taxon>Metazoa</taxon>
        <taxon>Ecdysozoa</taxon>
        <taxon>Arthropoda</taxon>
        <taxon>Hexapoda</taxon>
        <taxon>Insecta</taxon>
        <taxon>Pterygota</taxon>
        <taxon>Neoptera</taxon>
        <taxon>Paraneoptera</taxon>
        <taxon>Thysanoptera</taxon>
        <taxon>Terebrantia</taxon>
        <taxon>Thripoidea</taxon>
        <taxon>Thripidae</taxon>
        <taxon>Frankliniella</taxon>
    </lineage>
</organism>
<name>A0AAE1LUD7_9NEOP</name>
<feature type="region of interest" description="Disordered" evidence="1">
    <location>
        <begin position="360"/>
        <end position="382"/>
    </location>
</feature>
<dbReference type="AlphaFoldDB" id="A0AAE1LUD7"/>
<keyword evidence="2" id="KW-0689">Ribosomal protein</keyword>
<keyword evidence="3" id="KW-1185">Reference proteome</keyword>
<protein>
    <submittedName>
        <fullName evidence="2">30S ribosomal protein S4</fullName>
    </submittedName>
</protein>
<evidence type="ECO:0000313" key="2">
    <source>
        <dbReference type="EMBL" id="KAK3932105.1"/>
    </source>
</evidence>
<sequence>MASRIAAQQSNLDRYHCLFTWYKGFDRFDSTWMINTLEDKLMTSDCEWQSIVYHLVLAFENYNFNQASSARDHLVECENILSDSECIATSPLVNRNMDAIKHVLYSTWLHMIAKDHSYDDFEDYLKEIKLYKAMDSKQRAGVNALKAACLMEYGLNTSKKAREAISDALSYNEHEGHWHYLKGQILKYARLSNNIVFNESPSAKEEKRSFEMACFYDEHIPSHSIGLAECLYDSVNHIKGPSEVRDKATQLYKGALENWPHSAYVNLMCTSGLLAYSYPVRDTRLADKCLAKALNLAPLSSHINLVAGVFFKYPNHNDVAANRNFNVAKKRFSNLVDSIRKEEFNNYRDILVKAITDPPQLPPAPVAPTFTPNSDEDIDIPEDPDDEYIINYLY</sequence>
<dbReference type="Proteomes" id="UP001219518">
    <property type="component" value="Unassembled WGS sequence"/>
</dbReference>